<evidence type="ECO:0000256" key="2">
    <source>
        <dbReference type="ARBA" id="ARBA00022803"/>
    </source>
</evidence>
<evidence type="ECO:0008006" key="5">
    <source>
        <dbReference type="Google" id="ProtNLM"/>
    </source>
</evidence>
<keyword evidence="4" id="KW-1185">Reference proteome</keyword>
<dbReference type="PANTHER" id="PTHR45641:SF19">
    <property type="entry name" value="NEPHROCYSTIN-3"/>
    <property type="match status" value="1"/>
</dbReference>
<gene>
    <name evidence="3" type="ORF">SteCoe_2335</name>
</gene>
<dbReference type="InterPro" id="IPR019734">
    <property type="entry name" value="TPR_rpt"/>
</dbReference>
<dbReference type="PANTHER" id="PTHR45641">
    <property type="entry name" value="TETRATRICOPEPTIDE REPEAT PROTEIN (AFU_ORTHOLOGUE AFUA_6G03870)"/>
    <property type="match status" value="1"/>
</dbReference>
<evidence type="ECO:0000313" key="3">
    <source>
        <dbReference type="EMBL" id="OMJ94437.1"/>
    </source>
</evidence>
<dbReference type="Proteomes" id="UP000187209">
    <property type="component" value="Unassembled WGS sequence"/>
</dbReference>
<dbReference type="Gene3D" id="1.25.40.10">
    <property type="entry name" value="Tetratricopeptide repeat domain"/>
    <property type="match status" value="1"/>
</dbReference>
<reference evidence="3 4" key="1">
    <citation type="submission" date="2016-11" db="EMBL/GenBank/DDBJ databases">
        <title>The macronuclear genome of Stentor coeruleus: a giant cell with tiny introns.</title>
        <authorList>
            <person name="Slabodnick M."/>
            <person name="Ruby J.G."/>
            <person name="Reiff S.B."/>
            <person name="Swart E.C."/>
            <person name="Gosai S."/>
            <person name="Prabakaran S."/>
            <person name="Witkowska E."/>
            <person name="Larue G.E."/>
            <person name="Fisher S."/>
            <person name="Freeman R.M."/>
            <person name="Gunawardena J."/>
            <person name="Chu W."/>
            <person name="Stover N.A."/>
            <person name="Gregory B.D."/>
            <person name="Nowacki M."/>
            <person name="Derisi J."/>
            <person name="Roy S.W."/>
            <person name="Marshall W.F."/>
            <person name="Sood P."/>
        </authorList>
    </citation>
    <scope>NUCLEOTIDE SEQUENCE [LARGE SCALE GENOMIC DNA]</scope>
    <source>
        <strain evidence="3">WM001</strain>
    </source>
</reference>
<organism evidence="3 4">
    <name type="scientific">Stentor coeruleus</name>
    <dbReference type="NCBI Taxonomy" id="5963"/>
    <lineage>
        <taxon>Eukaryota</taxon>
        <taxon>Sar</taxon>
        <taxon>Alveolata</taxon>
        <taxon>Ciliophora</taxon>
        <taxon>Postciliodesmatophora</taxon>
        <taxon>Heterotrichea</taxon>
        <taxon>Heterotrichida</taxon>
        <taxon>Stentoridae</taxon>
        <taxon>Stentor</taxon>
    </lineage>
</organism>
<protein>
    <recommendedName>
        <fullName evidence="5">MalT-like TPR region domain-containing protein</fullName>
    </recommendedName>
</protein>
<dbReference type="AlphaFoldDB" id="A0A1R2CZK0"/>
<evidence type="ECO:0000313" key="4">
    <source>
        <dbReference type="Proteomes" id="UP000187209"/>
    </source>
</evidence>
<keyword evidence="1" id="KW-0677">Repeat</keyword>
<name>A0A1R2CZK0_9CILI</name>
<dbReference type="EMBL" id="MPUH01000026">
    <property type="protein sequence ID" value="OMJ94437.1"/>
    <property type="molecule type" value="Genomic_DNA"/>
</dbReference>
<evidence type="ECO:0000256" key="1">
    <source>
        <dbReference type="ARBA" id="ARBA00022737"/>
    </source>
</evidence>
<dbReference type="SMART" id="SM00028">
    <property type="entry name" value="TPR"/>
    <property type="match status" value="4"/>
</dbReference>
<dbReference type="SUPFAM" id="SSF48452">
    <property type="entry name" value="TPR-like"/>
    <property type="match status" value="1"/>
</dbReference>
<dbReference type="Pfam" id="PF13374">
    <property type="entry name" value="TPR_10"/>
    <property type="match status" value="1"/>
</dbReference>
<accession>A0A1R2CZK0</accession>
<proteinExistence type="predicted"/>
<comment type="caution">
    <text evidence="3">The sequence shown here is derived from an EMBL/GenBank/DDBJ whole genome shotgun (WGS) entry which is preliminary data.</text>
</comment>
<sequence length="282" mass="32432">MDNDHNGQIVNELEALVLKYNSVAMEYLRLENYKESLMLLKKAEEILNSDENQIIPNRLKLMGITLNNLGCYYKKRKQNKVALTFLEKALEVELQTESDNVNLAGSHLNLCAAFSSLSRHKEGYQHAKQALALLESVYGNESMSFEKTVTLITSLVITYYNAGVELEYMSRYSEALAHYQSGFDIARKELGYKHQMTMNLLETIKKVSKKSKIADRSKSNARESKTPMRKYRILEEKVFTGFGNRLPSVYRNKRATEKPVSTRNKIETAYDKLRDMTFQAPL</sequence>
<dbReference type="InterPro" id="IPR011990">
    <property type="entry name" value="TPR-like_helical_dom_sf"/>
</dbReference>
<dbReference type="OrthoDB" id="296485at2759"/>
<keyword evidence="2" id="KW-0802">TPR repeat</keyword>